<dbReference type="KEGG" id="vg:54993695"/>
<protein>
    <submittedName>
        <fullName evidence="1">Tail assembly chaperone</fullName>
    </submittedName>
</protein>
<dbReference type="Proteomes" id="UP000251243">
    <property type="component" value="Segment"/>
</dbReference>
<gene>
    <name evidence="1" type="primary">13</name>
    <name evidence="1" type="ORF">SEA_ZETA1847_13</name>
</gene>
<organism evidence="1 2">
    <name type="scientific">Microbacterium phage Zeta1847</name>
    <dbReference type="NCBI Taxonomy" id="2201444"/>
    <lineage>
        <taxon>Viruses</taxon>
        <taxon>Duplodnaviria</taxon>
        <taxon>Heunggongvirae</taxon>
        <taxon>Uroviricota</taxon>
        <taxon>Caudoviricetes</taxon>
        <taxon>Casidaviridae</taxon>
        <taxon>Zetavirus</taxon>
        <taxon>Zetavirus zeta1847</taxon>
    </lineage>
</organism>
<evidence type="ECO:0000313" key="2">
    <source>
        <dbReference type="Proteomes" id="UP000251243"/>
    </source>
</evidence>
<evidence type="ECO:0000313" key="1">
    <source>
        <dbReference type="EMBL" id="AWY06647.1"/>
    </source>
</evidence>
<accession>A0A2Z4Q990</accession>
<dbReference type="RefSeq" id="YP_009803135.1">
    <property type="nucleotide sequence ID" value="NC_047992.1"/>
</dbReference>
<dbReference type="EMBL" id="MH271320">
    <property type="protein sequence ID" value="AWY06647.1"/>
    <property type="molecule type" value="Genomic_DNA"/>
</dbReference>
<reference evidence="2" key="1">
    <citation type="submission" date="2018-04" db="EMBL/GenBank/DDBJ databases">
        <authorList>
            <person name="Go L.Y."/>
            <person name="Mitchell J.A."/>
        </authorList>
    </citation>
    <scope>NUCLEOTIDE SEQUENCE [LARGE SCALE GENOMIC DNA]</scope>
</reference>
<keyword evidence="2" id="KW-1185">Reference proteome</keyword>
<name>A0A2Z4Q990_9CAUD</name>
<dbReference type="GeneID" id="54993695"/>
<proteinExistence type="predicted"/>
<sequence length="218" mass="23794">MATATKTTPRKPAARKLTESAIAAEAVGDRVPFEFRGETFGLLPTSEWSLNALEAFEEGRVVAFLKDILGADYAKLRGLDIKVADLEEFVADAKDALGIAGKLTALVAVLREAPDVIEADLARHYGVDLAEFYRGELSLRRLSVLVKHLPADSATHRLANDGAAPWQTEHYLLSHVYTALTGKPHPALPKAAPGQSKQSRYADKLARLEAQRRRLASR</sequence>